<comment type="caution">
    <text evidence="1">The sequence shown here is derived from an EMBL/GenBank/DDBJ whole genome shotgun (WGS) entry which is preliminary data.</text>
</comment>
<dbReference type="EMBL" id="AJDQ01000003">
    <property type="protein sequence ID" value="EOI58244.1"/>
    <property type="molecule type" value="Genomic_DNA"/>
</dbReference>
<keyword evidence="4" id="KW-1185">Reference proteome</keyword>
<accession>R2XTH2</accession>
<dbReference type="PATRIC" id="fig|1158614.3.peg.309"/>
<evidence type="ECO:0000313" key="3">
    <source>
        <dbReference type="Proteomes" id="UP000013750"/>
    </source>
</evidence>
<evidence type="ECO:0000313" key="2">
    <source>
        <dbReference type="EMBL" id="EOW78994.1"/>
    </source>
</evidence>
<evidence type="ECO:0000313" key="4">
    <source>
        <dbReference type="Proteomes" id="UP000014160"/>
    </source>
</evidence>
<dbReference type="Proteomes" id="UP000014160">
    <property type="component" value="Unassembled WGS sequence"/>
</dbReference>
<dbReference type="Proteomes" id="UP000013750">
    <property type="component" value="Unassembled WGS sequence"/>
</dbReference>
<protein>
    <submittedName>
        <fullName evidence="1">Uncharacterized protein</fullName>
    </submittedName>
</protein>
<sequence>MTIEERRALQRRLKRMTQNPNWLTDPFTRSKVYHLRRKLYPNQFPEKNIPLSFLPEKKIYSLPRRVSVVVTYPDGTQRMYDTQNEAIEHEDIPMYHLKKYSKLNCKDSQGRFFRRILHF</sequence>
<dbReference type="RefSeq" id="WP_010778767.1">
    <property type="nucleotide sequence ID" value="NZ_ASWH01000002.1"/>
</dbReference>
<gene>
    <name evidence="2" type="ORF">I592_03132</name>
    <name evidence="1" type="ORF">UKC_00316</name>
</gene>
<organism evidence="1 3">
    <name type="scientific">Enterococcus gilvus ATCC BAA-350</name>
    <dbReference type="NCBI Taxonomy" id="1158614"/>
    <lineage>
        <taxon>Bacteria</taxon>
        <taxon>Bacillati</taxon>
        <taxon>Bacillota</taxon>
        <taxon>Bacilli</taxon>
        <taxon>Lactobacillales</taxon>
        <taxon>Enterococcaceae</taxon>
        <taxon>Enterococcus</taxon>
    </lineage>
</organism>
<reference evidence="1 3" key="1">
    <citation type="submission" date="2013-02" db="EMBL/GenBank/DDBJ databases">
        <title>The Genome Sequence of Enterococcus gilvus ATCC BAA-350.</title>
        <authorList>
            <consortium name="The Broad Institute Genome Sequencing Platform"/>
            <consortium name="The Broad Institute Genome Sequencing Center for Infectious Disease"/>
            <person name="Earl A.M."/>
            <person name="Gilmore M.S."/>
            <person name="Lebreton F."/>
            <person name="Walker B."/>
            <person name="Young S.K."/>
            <person name="Zeng Q."/>
            <person name="Gargeya S."/>
            <person name="Fitzgerald M."/>
            <person name="Haas B."/>
            <person name="Abouelleil A."/>
            <person name="Alvarado L."/>
            <person name="Arachchi H.M."/>
            <person name="Berlin A.M."/>
            <person name="Chapman S.B."/>
            <person name="Dewar J."/>
            <person name="Goldberg J."/>
            <person name="Griggs A."/>
            <person name="Gujja S."/>
            <person name="Hansen M."/>
            <person name="Howarth C."/>
            <person name="Imamovic A."/>
            <person name="Larimer J."/>
            <person name="McCowan C."/>
            <person name="Murphy C."/>
            <person name="Neiman D."/>
            <person name="Pearson M."/>
            <person name="Priest M."/>
            <person name="Roberts A."/>
            <person name="Saif S."/>
            <person name="Shea T."/>
            <person name="Sisk P."/>
            <person name="Sykes S."/>
            <person name="Wortman J."/>
            <person name="Nusbaum C."/>
            <person name="Birren B."/>
        </authorList>
    </citation>
    <scope>NUCLEOTIDE SEQUENCE [LARGE SCALE GENOMIC DNA]</scope>
    <source>
        <strain evidence="1 3">ATCC BAA-350</strain>
    </source>
</reference>
<proteinExistence type="predicted"/>
<name>R2XTH2_9ENTE</name>
<evidence type="ECO:0000313" key="1">
    <source>
        <dbReference type="EMBL" id="EOI58244.1"/>
    </source>
</evidence>
<dbReference type="EMBL" id="ASWH01000002">
    <property type="protein sequence ID" value="EOW78994.1"/>
    <property type="molecule type" value="Genomic_DNA"/>
</dbReference>
<reference evidence="2 4" key="2">
    <citation type="submission" date="2013-03" db="EMBL/GenBank/DDBJ databases">
        <title>The Genome Sequence of Enterococcus gilvus ATCC BAA-350 (PacBio/Illumina hybrid assembly).</title>
        <authorList>
            <consortium name="The Broad Institute Genomics Platform"/>
            <consortium name="The Broad Institute Genome Sequencing Center for Infectious Disease"/>
            <person name="Earl A."/>
            <person name="Russ C."/>
            <person name="Gilmore M."/>
            <person name="Surin D."/>
            <person name="Walker B."/>
            <person name="Young S."/>
            <person name="Zeng Q."/>
            <person name="Gargeya S."/>
            <person name="Fitzgerald M."/>
            <person name="Haas B."/>
            <person name="Abouelleil A."/>
            <person name="Allen A.W."/>
            <person name="Alvarado L."/>
            <person name="Arachchi H.M."/>
            <person name="Berlin A.M."/>
            <person name="Chapman S.B."/>
            <person name="Gainer-Dewar J."/>
            <person name="Goldberg J."/>
            <person name="Griggs A."/>
            <person name="Gujja S."/>
            <person name="Hansen M."/>
            <person name="Howarth C."/>
            <person name="Imamovic A."/>
            <person name="Ireland A."/>
            <person name="Larimer J."/>
            <person name="McCowan C."/>
            <person name="Murphy C."/>
            <person name="Pearson M."/>
            <person name="Poon T.W."/>
            <person name="Priest M."/>
            <person name="Roberts A."/>
            <person name="Saif S."/>
            <person name="Shea T."/>
            <person name="Sisk P."/>
            <person name="Sykes S."/>
            <person name="Wortman J."/>
            <person name="Nusbaum C."/>
            <person name="Birren B."/>
        </authorList>
    </citation>
    <scope>NUCLEOTIDE SEQUENCE [LARGE SCALE GENOMIC DNA]</scope>
    <source>
        <strain evidence="2 4">ATCC BAA-350</strain>
    </source>
</reference>
<dbReference type="AlphaFoldDB" id="R2XTH2"/>
<dbReference type="HOGENOM" id="CLU_2057750_0_0_9"/>